<keyword evidence="1" id="KW-0067">ATP-binding</keyword>
<feature type="binding site" evidence="1">
    <location>
        <position position="843"/>
    </location>
    <ligand>
        <name>ATP</name>
        <dbReference type="ChEBI" id="CHEBI:30616"/>
    </ligand>
</feature>
<dbReference type="GO" id="GO:0004674">
    <property type="term" value="F:protein serine/threonine kinase activity"/>
    <property type="evidence" value="ECO:0007669"/>
    <property type="project" value="TreeGrafter"/>
</dbReference>
<feature type="non-terminal residue" evidence="4">
    <location>
        <position position="1231"/>
    </location>
</feature>
<dbReference type="InterPro" id="IPR000719">
    <property type="entry name" value="Prot_kinase_dom"/>
</dbReference>
<proteinExistence type="predicted"/>
<dbReference type="EMBL" id="BLLF01000852">
    <property type="protein sequence ID" value="GFH15449.1"/>
    <property type="molecule type" value="Genomic_DNA"/>
</dbReference>
<dbReference type="PROSITE" id="PS50011">
    <property type="entry name" value="PROTEIN_KINASE_DOM"/>
    <property type="match status" value="1"/>
</dbReference>
<accession>A0A699Z883</accession>
<keyword evidence="5" id="KW-1185">Reference proteome</keyword>
<evidence type="ECO:0000313" key="4">
    <source>
        <dbReference type="EMBL" id="GFH15449.1"/>
    </source>
</evidence>
<dbReference type="PROSITE" id="PS00109">
    <property type="entry name" value="PROTEIN_KINASE_TYR"/>
    <property type="match status" value="1"/>
</dbReference>
<dbReference type="InterPro" id="IPR017441">
    <property type="entry name" value="Protein_kinase_ATP_BS"/>
</dbReference>
<dbReference type="PANTHER" id="PTHR44329">
    <property type="entry name" value="SERINE/THREONINE-PROTEIN KINASE TNNI3K-RELATED"/>
    <property type="match status" value="1"/>
</dbReference>
<reference evidence="4 5" key="1">
    <citation type="submission" date="2020-02" db="EMBL/GenBank/DDBJ databases">
        <title>Draft genome sequence of Haematococcus lacustris strain NIES-144.</title>
        <authorList>
            <person name="Morimoto D."/>
            <person name="Nakagawa S."/>
            <person name="Yoshida T."/>
            <person name="Sawayama S."/>
        </authorList>
    </citation>
    <scope>NUCLEOTIDE SEQUENCE [LARGE SCALE GENOMIC DNA]</scope>
    <source>
        <strain evidence="4 5">NIES-144</strain>
    </source>
</reference>
<dbReference type="AlphaFoldDB" id="A0A699Z883"/>
<keyword evidence="4" id="KW-0418">Kinase</keyword>
<dbReference type="InterPro" id="IPR011009">
    <property type="entry name" value="Kinase-like_dom_sf"/>
</dbReference>
<feature type="non-terminal residue" evidence="4">
    <location>
        <position position="1"/>
    </location>
</feature>
<feature type="domain" description="Protein kinase" evidence="3">
    <location>
        <begin position="816"/>
        <end position="1211"/>
    </location>
</feature>
<dbReference type="SUPFAM" id="SSF56112">
    <property type="entry name" value="Protein kinase-like (PK-like)"/>
    <property type="match status" value="1"/>
</dbReference>
<keyword evidence="1" id="KW-0547">Nucleotide-binding</keyword>
<feature type="region of interest" description="Disordered" evidence="2">
    <location>
        <begin position="1075"/>
        <end position="1150"/>
    </location>
</feature>
<dbReference type="InterPro" id="IPR051681">
    <property type="entry name" value="Ser/Thr_Kinases-Pseudokinases"/>
</dbReference>
<evidence type="ECO:0000256" key="1">
    <source>
        <dbReference type="PROSITE-ProRule" id="PRU10141"/>
    </source>
</evidence>
<comment type="caution">
    <text evidence="4">The sequence shown here is derived from an EMBL/GenBank/DDBJ whole genome shotgun (WGS) entry which is preliminary data.</text>
</comment>
<dbReference type="GO" id="GO:0005524">
    <property type="term" value="F:ATP binding"/>
    <property type="evidence" value="ECO:0007669"/>
    <property type="project" value="UniProtKB-UniRule"/>
</dbReference>
<evidence type="ECO:0000259" key="3">
    <source>
        <dbReference type="PROSITE" id="PS50011"/>
    </source>
</evidence>
<dbReference type="PROSITE" id="PS00107">
    <property type="entry name" value="PROTEIN_KINASE_ATP"/>
    <property type="match status" value="1"/>
</dbReference>
<name>A0A699Z883_HAELA</name>
<organism evidence="4 5">
    <name type="scientific">Haematococcus lacustris</name>
    <name type="common">Green alga</name>
    <name type="synonym">Haematococcus pluvialis</name>
    <dbReference type="NCBI Taxonomy" id="44745"/>
    <lineage>
        <taxon>Eukaryota</taxon>
        <taxon>Viridiplantae</taxon>
        <taxon>Chlorophyta</taxon>
        <taxon>core chlorophytes</taxon>
        <taxon>Chlorophyceae</taxon>
        <taxon>CS clade</taxon>
        <taxon>Chlamydomonadales</taxon>
        <taxon>Haematococcaceae</taxon>
        <taxon>Haematococcus</taxon>
    </lineage>
</organism>
<evidence type="ECO:0000256" key="2">
    <source>
        <dbReference type="SAM" id="MobiDB-lite"/>
    </source>
</evidence>
<feature type="compositionally biased region" description="Low complexity" evidence="2">
    <location>
        <begin position="1075"/>
        <end position="1091"/>
    </location>
</feature>
<sequence>MINLASDIAIATEADGIRAVLTTAAIQLPGVWNFSTLILEPCTDLTTLGAQFCKAQANFTNVTVSSSSIVIGNWSFGAQAIKSLTITCSGVTPTTPSSSVVSQTRCAAGHVSSNTTFAATVMGLQEGHDNITVFLAPEAPFWMLPSHGWGNTSKEATTAPVIISKNVVWKGADPGSYTWLDFQAAGAQILIRNNATLLLWGLGLNNCDMAASYTFPASSMIAFYWNFEWHLHSAADAAECPAHCLTRHILLPCLLVRSWLVHCLHIACTRPMLGRHPPATCTTEGTSMAHVLWLGTAQSHVSPCTACCRYARYLSPISVISDSANWISGASNFRLERFTLALSPNGSNTIVVAVKHYNSWLTRNVTMIPGSSDSKPWPLLPSLQHTGILDWAVDPFTALPSAATASTLGRLQASLAAAAVQPYVIQTCDLQIRTCTNSSSSIMNPLATNSGGRQLLASRPIPFSSPAPGPSCIPPITVLADATMWWQGHPLLNLTADLQNQASLLKLNTTTHITIRNLTLMNLAYQNHDSRGEPHPLASFSAALWAIEGASDDSSIELDRVTLVVPPVEFHLLHIFATGASSCDCTLPAQTQALLARSLNSASLTSASNDTLTFAIIHLSRWSGTRVTITSNDEGLPYELVLDSPLNTIVSLPAPASKGSNATLRWAVPLAVLGSLVIAGLGLGLLWRARRKAATSSSPQQRAQDQISCTVHLAKQGLAKPFCRHPGTLDLGRANAAAHVSLLPHFDDGDPELTAKAEELVMGAPDWHLRHQGAASPPPTVDMSGALTSEHTMGIDTVLQQVSTVKGADPASASQLVISGVLGVGANAVVYEGLWRGIRVAVKCMLFQEARSNAKRQALQEAAINSRLAHPNIVNTFTFQLRPVGSTISPDQTEQQLLESGTMTIAEEQEVAGDWKMYIIQEYCDGGTLRSAVDSGAFKLDGHTPDMLTIVQVALDIACGLQHIHSNNIIHGDLSPANLLLKSEAGRPGCLNAIAKVGDFGLSHEHQEGQTHVSNKRQGTPYYTAPEVLLDGHMTKAADIFSLGVILHELYNGRPAWRWRRPTLAAPIARIGAVSPAASQPGSGSGQTPPVSHNPANSSGSVGSSGIKGGPAGSGQACPMSGTQMSTQTGSSDAGSGFPLPASGPEQSRHLDRSDMALKAGAGAASSGAFLDSSGGVPPASNVSCTSAEASQSLLDHQQARATMKALQQWLMAPEKMLASCPLPFPSQCPA</sequence>
<dbReference type="Proteomes" id="UP000485058">
    <property type="component" value="Unassembled WGS sequence"/>
</dbReference>
<evidence type="ECO:0000313" key="5">
    <source>
        <dbReference type="Proteomes" id="UP000485058"/>
    </source>
</evidence>
<dbReference type="Gene3D" id="3.30.200.20">
    <property type="entry name" value="Phosphorylase Kinase, domain 1"/>
    <property type="match status" value="1"/>
</dbReference>
<keyword evidence="4" id="KW-0808">Transferase</keyword>
<feature type="compositionally biased region" description="Low complexity" evidence="2">
    <location>
        <begin position="1120"/>
        <end position="1132"/>
    </location>
</feature>
<dbReference type="InterPro" id="IPR008266">
    <property type="entry name" value="Tyr_kinase_AS"/>
</dbReference>
<protein>
    <submittedName>
        <fullName evidence="4">Protein kinase domain-containing protein</fullName>
    </submittedName>
</protein>
<dbReference type="Gene3D" id="1.10.510.10">
    <property type="entry name" value="Transferase(Phosphotransferase) domain 1"/>
    <property type="match status" value="1"/>
</dbReference>
<dbReference type="PANTHER" id="PTHR44329:SF214">
    <property type="entry name" value="PROTEIN KINASE DOMAIN-CONTAINING PROTEIN"/>
    <property type="match status" value="1"/>
</dbReference>
<gene>
    <name evidence="4" type="ORF">HaLaN_11678</name>
</gene>
<dbReference type="Pfam" id="PF00069">
    <property type="entry name" value="Pkinase"/>
    <property type="match status" value="1"/>
</dbReference>